<evidence type="ECO:0000259" key="5">
    <source>
        <dbReference type="Pfam" id="PF01826"/>
    </source>
</evidence>
<accession>A0A8S1H2L0</accession>
<comment type="caution">
    <text evidence="6">The sequence shown here is derived from an EMBL/GenBank/DDBJ whole genome shotgun (WGS) entry which is preliminary data.</text>
</comment>
<organism evidence="6 7">
    <name type="scientific">Caenorhabditis auriculariae</name>
    <dbReference type="NCBI Taxonomy" id="2777116"/>
    <lineage>
        <taxon>Eukaryota</taxon>
        <taxon>Metazoa</taxon>
        <taxon>Ecdysozoa</taxon>
        <taxon>Nematoda</taxon>
        <taxon>Chromadorea</taxon>
        <taxon>Rhabditida</taxon>
        <taxon>Rhabditina</taxon>
        <taxon>Rhabditomorpha</taxon>
        <taxon>Rhabditoidea</taxon>
        <taxon>Rhabditidae</taxon>
        <taxon>Peloderinae</taxon>
        <taxon>Caenorhabditis</taxon>
    </lineage>
</organism>
<dbReference type="PANTHER" id="PTHR23259:SF70">
    <property type="entry name" value="ACCESSORY GLAND PROTEIN ACP62F-RELATED"/>
    <property type="match status" value="1"/>
</dbReference>
<evidence type="ECO:0000256" key="2">
    <source>
        <dbReference type="ARBA" id="ARBA00022900"/>
    </source>
</evidence>
<protein>
    <recommendedName>
        <fullName evidence="5">TIL domain-containing protein</fullName>
    </recommendedName>
</protein>
<evidence type="ECO:0000256" key="3">
    <source>
        <dbReference type="ARBA" id="ARBA00023157"/>
    </source>
</evidence>
<evidence type="ECO:0000256" key="1">
    <source>
        <dbReference type="ARBA" id="ARBA00022690"/>
    </source>
</evidence>
<dbReference type="Gene3D" id="2.10.25.10">
    <property type="entry name" value="Laminin"/>
    <property type="match status" value="2"/>
</dbReference>
<keyword evidence="7" id="KW-1185">Reference proteome</keyword>
<proteinExistence type="predicted"/>
<evidence type="ECO:0000256" key="4">
    <source>
        <dbReference type="SAM" id="MobiDB-lite"/>
    </source>
</evidence>
<keyword evidence="1" id="KW-0646">Protease inhibitor</keyword>
<keyword evidence="3" id="KW-1015">Disulfide bond</keyword>
<dbReference type="Pfam" id="PF01826">
    <property type="entry name" value="TIL"/>
    <property type="match status" value="2"/>
</dbReference>
<reference evidence="6" key="1">
    <citation type="submission" date="2020-10" db="EMBL/GenBank/DDBJ databases">
        <authorList>
            <person name="Kikuchi T."/>
        </authorList>
    </citation>
    <scope>NUCLEOTIDE SEQUENCE</scope>
    <source>
        <strain evidence="6">NKZ352</strain>
    </source>
</reference>
<name>A0A8S1H2L0_9PELO</name>
<sequence>MKPQRCGENEVFKTCGSACEPNCNDRRPRACPAVCVNNVCQCEEGFVRDSDNKTCVRRSECRRVQLPETGNTSESPIVPDIVRGRRQAPACGPNEEFKTCGSTCEPRCGLPLVGQICTYQCNLNKCMCMAGFQRNSENQCVPAGQCSGRKKRAIIDDGSVFCNGQKCPRGWTCRSPLQCIRPPCPGSEPRCTPTSHISPTLRPQPVPL</sequence>
<evidence type="ECO:0000313" key="7">
    <source>
        <dbReference type="Proteomes" id="UP000835052"/>
    </source>
</evidence>
<dbReference type="InterPro" id="IPR036084">
    <property type="entry name" value="Ser_inhib-like_sf"/>
</dbReference>
<dbReference type="PANTHER" id="PTHR23259">
    <property type="entry name" value="RIDDLE"/>
    <property type="match status" value="1"/>
</dbReference>
<feature type="region of interest" description="Disordered" evidence="4">
    <location>
        <begin position="186"/>
        <end position="208"/>
    </location>
</feature>
<gene>
    <name evidence="6" type="ORF">CAUJ_LOCUS5432</name>
</gene>
<keyword evidence="2" id="KW-0722">Serine protease inhibitor</keyword>
<dbReference type="AlphaFoldDB" id="A0A8S1H2L0"/>
<evidence type="ECO:0000313" key="6">
    <source>
        <dbReference type="EMBL" id="CAD6189513.1"/>
    </source>
</evidence>
<feature type="domain" description="TIL" evidence="5">
    <location>
        <begin position="6"/>
        <end position="61"/>
    </location>
</feature>
<dbReference type="SUPFAM" id="SSF57567">
    <property type="entry name" value="Serine protease inhibitors"/>
    <property type="match status" value="2"/>
</dbReference>
<dbReference type="OrthoDB" id="5912264at2759"/>
<dbReference type="Proteomes" id="UP000835052">
    <property type="component" value="Unassembled WGS sequence"/>
</dbReference>
<dbReference type="CDD" id="cd19941">
    <property type="entry name" value="TIL"/>
    <property type="match status" value="2"/>
</dbReference>
<dbReference type="InterPro" id="IPR051368">
    <property type="entry name" value="SerProtInhib-TIL_Domain"/>
</dbReference>
<feature type="domain" description="TIL" evidence="5">
    <location>
        <begin position="91"/>
        <end position="146"/>
    </location>
</feature>
<dbReference type="GO" id="GO:0004867">
    <property type="term" value="F:serine-type endopeptidase inhibitor activity"/>
    <property type="evidence" value="ECO:0007669"/>
    <property type="project" value="UniProtKB-KW"/>
</dbReference>
<dbReference type="InterPro" id="IPR002919">
    <property type="entry name" value="TIL_dom"/>
</dbReference>
<dbReference type="EMBL" id="CAJGYM010000011">
    <property type="protein sequence ID" value="CAD6189513.1"/>
    <property type="molecule type" value="Genomic_DNA"/>
</dbReference>